<sequence>MTQQQNSLPYRTVVAKPEDRKKVLIFVSFTCPFCAAYDEHLIRWSHTLPPDWTVEFVPVVLPHDRDSVIAARAFYAVRSIDPAYLDTWMPEVYKEIQTSGSKVDDPKTWTAIANRLEMRNFAAAWSSVKPESVTTAYKQLVGYGVDATPSMAIGGKYVITPDNTNGNEDLFFQLANGMVSMVIAQP</sequence>
<reference evidence="3" key="1">
    <citation type="journal article" date="2014" name="Microbiology">
        <title>A 2,4-dichlorophenoxyacetic acid degradation plasmid pM7012 discloses distribution of an unclassified megaplasmid group across bacterial species.</title>
        <authorList>
            <person name="Sakai Y."/>
            <person name="Ogawa N."/>
            <person name="Shimomura Y."/>
            <person name="Fujii T."/>
        </authorList>
    </citation>
    <scope>NUCLEOTIDE SEQUENCE</scope>
    <source>
        <strain evidence="3">M701</strain>
    </source>
</reference>
<dbReference type="Pfam" id="PF13462">
    <property type="entry name" value="Thioredoxin_4"/>
    <property type="match status" value="1"/>
</dbReference>
<keyword evidence="3" id="KW-0614">Plasmid</keyword>
<feature type="domain" description="Thioredoxin-like fold" evidence="2">
    <location>
        <begin position="16"/>
        <end position="162"/>
    </location>
</feature>
<dbReference type="Gene3D" id="3.40.30.10">
    <property type="entry name" value="Glutaredoxin"/>
    <property type="match status" value="1"/>
</dbReference>
<reference evidence="3" key="2">
    <citation type="submission" date="2024-06" db="EMBL/GenBank/DDBJ databases">
        <authorList>
            <person name="Sakai Y."/>
            <person name="Fujii T."/>
        </authorList>
    </citation>
    <scope>NUCLEOTIDE SEQUENCE</scope>
    <source>
        <strain evidence="3">M701</strain>
        <plasmid evidence="3">pM7012</plasmid>
    </source>
</reference>
<protein>
    <submittedName>
        <fullName evidence="3">Disulfide oxidoreductase,DsbA type</fullName>
    </submittedName>
</protein>
<dbReference type="AlphaFoldDB" id="V5YPR4"/>
<evidence type="ECO:0000259" key="2">
    <source>
        <dbReference type="Pfam" id="PF13462"/>
    </source>
</evidence>
<dbReference type="InterPro" id="IPR012336">
    <property type="entry name" value="Thioredoxin-like_fold"/>
</dbReference>
<dbReference type="PANTHER" id="PTHR35891">
    <property type="entry name" value="THIOL:DISULFIDE INTERCHANGE PROTEIN DSBA"/>
    <property type="match status" value="1"/>
</dbReference>
<accession>V5YPR4</accession>
<dbReference type="InterPro" id="IPR050824">
    <property type="entry name" value="Thiol_disulfide_DsbA"/>
</dbReference>
<proteinExistence type="predicted"/>
<dbReference type="EMBL" id="AB853026">
    <property type="protein sequence ID" value="BAO19269.1"/>
    <property type="molecule type" value="Genomic_DNA"/>
</dbReference>
<evidence type="ECO:0000256" key="1">
    <source>
        <dbReference type="ARBA" id="ARBA00022729"/>
    </source>
</evidence>
<keyword evidence="1" id="KW-0732">Signal</keyword>
<dbReference type="PANTHER" id="PTHR35891:SF3">
    <property type="entry name" value="THIOL:DISULFIDE INTERCHANGE PROTEIN DSBL"/>
    <property type="match status" value="1"/>
</dbReference>
<dbReference type="SUPFAM" id="SSF52833">
    <property type="entry name" value="Thioredoxin-like"/>
    <property type="match status" value="1"/>
</dbReference>
<dbReference type="RefSeq" id="WP_023842809.1">
    <property type="nucleotide sequence ID" value="NC_022995.1"/>
</dbReference>
<dbReference type="InterPro" id="IPR036249">
    <property type="entry name" value="Thioredoxin-like_sf"/>
</dbReference>
<name>V5YPR4_9BURK</name>
<dbReference type="CDD" id="cd03019">
    <property type="entry name" value="DsbA_DsbA"/>
    <property type="match status" value="1"/>
</dbReference>
<organism evidence="3">
    <name type="scientific">Burkholderia sp. M701</name>
    <dbReference type="NCBI Taxonomy" id="326454"/>
    <lineage>
        <taxon>Bacteria</taxon>
        <taxon>Pseudomonadati</taxon>
        <taxon>Pseudomonadota</taxon>
        <taxon>Betaproteobacteria</taxon>
        <taxon>Burkholderiales</taxon>
        <taxon>Burkholderiaceae</taxon>
        <taxon>Burkholderia</taxon>
    </lineage>
</organism>
<geneLocation type="plasmid" evidence="3">
    <name>pM7012</name>
</geneLocation>
<evidence type="ECO:0000313" key="3">
    <source>
        <dbReference type="EMBL" id="BAO19269.1"/>
    </source>
</evidence>
<dbReference type="InterPro" id="IPR023205">
    <property type="entry name" value="DsbA/DsbL"/>
</dbReference>